<dbReference type="Gramene" id="mRNA:HanXRQr2_Chr14g0668361">
    <property type="protein sequence ID" value="CDS:HanXRQr2_Chr14g0668361.1"/>
    <property type="gene ID" value="HanXRQr2_Chr14g0668361"/>
</dbReference>
<name>A0A9K3H861_HELAN</name>
<gene>
    <name evidence="1" type="ORF">HanXRQr2_Chr14g0668361</name>
    <name evidence="2" type="ORF">HanXRQr2_Chr14g0668371</name>
</gene>
<evidence type="ECO:0000313" key="3">
    <source>
        <dbReference type="Proteomes" id="UP000215914"/>
    </source>
</evidence>
<accession>A0A9K3H861</accession>
<dbReference type="EMBL" id="MNCJ02000329">
    <property type="protein sequence ID" value="KAF5771236.1"/>
    <property type="molecule type" value="Genomic_DNA"/>
</dbReference>
<dbReference type="EMBL" id="MNCJ02000329">
    <property type="protein sequence ID" value="KAF5771237.1"/>
    <property type="molecule type" value="Genomic_DNA"/>
</dbReference>
<keyword evidence="3" id="KW-1185">Reference proteome</keyword>
<dbReference type="Proteomes" id="UP000215914">
    <property type="component" value="Unassembled WGS sequence"/>
</dbReference>
<dbReference type="Gramene" id="mRNA:HanXRQr2_Chr14g0668371">
    <property type="protein sequence ID" value="CDS:HanXRQr2_Chr14g0668371.1"/>
    <property type="gene ID" value="HanXRQr2_Chr14g0668371"/>
</dbReference>
<sequence>MNPDALRTQTRPQLWKIEPIYRNHHHLFHLYNQTQLTEFCSSYLPSLSTH</sequence>
<dbReference type="AlphaFoldDB" id="A0A9K3H861"/>
<evidence type="ECO:0000313" key="2">
    <source>
        <dbReference type="EMBL" id="KAF5771237.1"/>
    </source>
</evidence>
<reference evidence="2" key="1">
    <citation type="journal article" date="2017" name="Nature">
        <title>The sunflower genome provides insights into oil metabolism, flowering and Asterid evolution.</title>
        <authorList>
            <person name="Badouin H."/>
            <person name="Gouzy J."/>
            <person name="Grassa C.J."/>
            <person name="Murat F."/>
            <person name="Staton S.E."/>
            <person name="Cottret L."/>
            <person name="Lelandais-Briere C."/>
            <person name="Owens G.L."/>
            <person name="Carrere S."/>
            <person name="Mayjonade B."/>
            <person name="Legrand L."/>
            <person name="Gill N."/>
            <person name="Kane N.C."/>
            <person name="Bowers J.E."/>
            <person name="Hubner S."/>
            <person name="Bellec A."/>
            <person name="Berard A."/>
            <person name="Berges H."/>
            <person name="Blanchet N."/>
            <person name="Boniface M.C."/>
            <person name="Brunel D."/>
            <person name="Catrice O."/>
            <person name="Chaidir N."/>
            <person name="Claudel C."/>
            <person name="Donnadieu C."/>
            <person name="Faraut T."/>
            <person name="Fievet G."/>
            <person name="Helmstetter N."/>
            <person name="King M."/>
            <person name="Knapp S.J."/>
            <person name="Lai Z."/>
            <person name="Le Paslier M.C."/>
            <person name="Lippi Y."/>
            <person name="Lorenzon L."/>
            <person name="Mandel J.R."/>
            <person name="Marage G."/>
            <person name="Marchand G."/>
            <person name="Marquand E."/>
            <person name="Bret-Mestries E."/>
            <person name="Morien E."/>
            <person name="Nambeesan S."/>
            <person name="Nguyen T."/>
            <person name="Pegot-Espagnet P."/>
            <person name="Pouilly N."/>
            <person name="Raftis F."/>
            <person name="Sallet E."/>
            <person name="Schiex T."/>
            <person name="Thomas J."/>
            <person name="Vandecasteele C."/>
            <person name="Vares D."/>
            <person name="Vear F."/>
            <person name="Vautrin S."/>
            <person name="Crespi M."/>
            <person name="Mangin B."/>
            <person name="Burke J.M."/>
            <person name="Salse J."/>
            <person name="Munos S."/>
            <person name="Vincourt P."/>
            <person name="Rieseberg L.H."/>
            <person name="Langlade N.B."/>
        </authorList>
    </citation>
    <scope>NUCLEOTIDE SEQUENCE</scope>
    <source>
        <tissue evidence="2">Leaves</tissue>
    </source>
</reference>
<protein>
    <submittedName>
        <fullName evidence="2">Uncharacterized protein</fullName>
    </submittedName>
</protein>
<comment type="caution">
    <text evidence="2">The sequence shown here is derived from an EMBL/GenBank/DDBJ whole genome shotgun (WGS) entry which is preliminary data.</text>
</comment>
<proteinExistence type="predicted"/>
<organism evidence="2 3">
    <name type="scientific">Helianthus annuus</name>
    <name type="common">Common sunflower</name>
    <dbReference type="NCBI Taxonomy" id="4232"/>
    <lineage>
        <taxon>Eukaryota</taxon>
        <taxon>Viridiplantae</taxon>
        <taxon>Streptophyta</taxon>
        <taxon>Embryophyta</taxon>
        <taxon>Tracheophyta</taxon>
        <taxon>Spermatophyta</taxon>
        <taxon>Magnoliopsida</taxon>
        <taxon>eudicotyledons</taxon>
        <taxon>Gunneridae</taxon>
        <taxon>Pentapetalae</taxon>
        <taxon>asterids</taxon>
        <taxon>campanulids</taxon>
        <taxon>Asterales</taxon>
        <taxon>Asteraceae</taxon>
        <taxon>Asteroideae</taxon>
        <taxon>Heliantheae alliance</taxon>
        <taxon>Heliantheae</taxon>
        <taxon>Helianthus</taxon>
    </lineage>
</organism>
<evidence type="ECO:0000313" key="1">
    <source>
        <dbReference type="EMBL" id="KAF5771236.1"/>
    </source>
</evidence>
<reference evidence="2" key="2">
    <citation type="submission" date="2020-06" db="EMBL/GenBank/DDBJ databases">
        <title>Helianthus annuus Genome sequencing and assembly Release 2.</title>
        <authorList>
            <person name="Gouzy J."/>
            <person name="Langlade N."/>
            <person name="Munos S."/>
        </authorList>
    </citation>
    <scope>NUCLEOTIDE SEQUENCE</scope>
    <source>
        <tissue evidence="2">Leaves</tissue>
    </source>
</reference>